<dbReference type="PANTHER" id="PTHR42305">
    <property type="entry name" value="MEMBRANE PROTEIN RV1733C-RELATED"/>
    <property type="match status" value="1"/>
</dbReference>
<name>A0A380P5K8_STRGR</name>
<reference evidence="3 4" key="1">
    <citation type="submission" date="2018-06" db="EMBL/GenBank/DDBJ databases">
        <authorList>
            <consortium name="Pathogen Informatics"/>
            <person name="Doyle S."/>
        </authorList>
    </citation>
    <scope>NUCLEOTIDE SEQUENCE [LARGE SCALE GENOMIC DNA]</scope>
    <source>
        <strain evidence="3 4">NCTC7807</strain>
    </source>
</reference>
<feature type="transmembrane region" description="Helical" evidence="2">
    <location>
        <begin position="148"/>
        <end position="167"/>
    </location>
</feature>
<dbReference type="RefSeq" id="WP_100453889.1">
    <property type="nucleotide sequence ID" value="NZ_UHID01000007.1"/>
</dbReference>
<dbReference type="Proteomes" id="UP000254150">
    <property type="component" value="Unassembled WGS sequence"/>
</dbReference>
<gene>
    <name evidence="3" type="ORF">NCTC7807_04570</name>
</gene>
<organism evidence="3 4">
    <name type="scientific">Streptomyces griseus</name>
    <dbReference type="NCBI Taxonomy" id="1911"/>
    <lineage>
        <taxon>Bacteria</taxon>
        <taxon>Bacillati</taxon>
        <taxon>Actinomycetota</taxon>
        <taxon>Actinomycetes</taxon>
        <taxon>Kitasatosporales</taxon>
        <taxon>Streptomycetaceae</taxon>
        <taxon>Streptomyces</taxon>
    </lineage>
</organism>
<dbReference type="PANTHER" id="PTHR42305:SF1">
    <property type="entry name" value="MEMBRANE PROTEIN RV1733C-RELATED"/>
    <property type="match status" value="1"/>
</dbReference>
<dbReference type="EMBL" id="UHID01000007">
    <property type="protein sequence ID" value="SUP60499.1"/>
    <property type="molecule type" value="Genomic_DNA"/>
</dbReference>
<proteinExistence type="predicted"/>
<evidence type="ECO:0000256" key="2">
    <source>
        <dbReference type="SAM" id="Phobius"/>
    </source>
</evidence>
<dbReference type="AlphaFoldDB" id="A0A380P5K8"/>
<sequence length="201" mass="22253">MRTITGLWRWRRNPLHRRTDRVEAWFAVLCGVLLLAGGPWVALTAGSATERSLLATAAAERSQREQTVATVRRPLGQPAHDADPETAQAPHTRTRVLARWTAPDGTVRTGGIVAPPGSDAPGDRFRIWTDLRGAPAQPPMPPMMARTHAWLAGIGAATAWGVLVEGVRRAVRWRIIRFRYACWDREWERVGPDWGRTGTGS</sequence>
<keyword evidence="2" id="KW-0812">Transmembrane</keyword>
<accession>A0A380P5K8</accession>
<dbReference type="InterPro" id="IPR039708">
    <property type="entry name" value="MT1774/Rv1733c-like"/>
</dbReference>
<protein>
    <submittedName>
        <fullName evidence="3">Probable membrane protein Rv1733c/MT1774</fullName>
    </submittedName>
</protein>
<evidence type="ECO:0000313" key="4">
    <source>
        <dbReference type="Proteomes" id="UP000254150"/>
    </source>
</evidence>
<keyword evidence="2" id="KW-1133">Transmembrane helix</keyword>
<feature type="region of interest" description="Disordered" evidence="1">
    <location>
        <begin position="64"/>
        <end position="92"/>
    </location>
</feature>
<evidence type="ECO:0000313" key="3">
    <source>
        <dbReference type="EMBL" id="SUP60499.1"/>
    </source>
</evidence>
<evidence type="ECO:0000256" key="1">
    <source>
        <dbReference type="SAM" id="MobiDB-lite"/>
    </source>
</evidence>
<keyword evidence="2" id="KW-0472">Membrane</keyword>